<keyword evidence="3" id="KW-1185">Reference proteome</keyword>
<name>A0A173LMV5_9ACTN</name>
<reference evidence="2 3" key="1">
    <citation type="submission" date="2016-06" db="EMBL/GenBank/DDBJ databases">
        <title>Complete genome sequence of a saline-alkali tolerant type strain Dietzia timorensis ID05-A0528T.</title>
        <authorList>
            <person name="Wu X."/>
        </authorList>
    </citation>
    <scope>NUCLEOTIDE SEQUENCE [LARGE SCALE GENOMIC DNA]</scope>
    <source>
        <strain evidence="2 3">ID05-A0528</strain>
    </source>
</reference>
<dbReference type="KEGG" id="dtm:BJL86_2194"/>
<keyword evidence="1" id="KW-0472">Membrane</keyword>
<evidence type="ECO:0000313" key="2">
    <source>
        <dbReference type="EMBL" id="ANI92959.1"/>
    </source>
</evidence>
<evidence type="ECO:0000313" key="3">
    <source>
        <dbReference type="Proteomes" id="UP000186104"/>
    </source>
</evidence>
<accession>A0A173LMV5</accession>
<dbReference type="Proteomes" id="UP000186104">
    <property type="component" value="Chromosome"/>
</dbReference>
<proteinExistence type="predicted"/>
<keyword evidence="1" id="KW-0812">Transmembrane</keyword>
<evidence type="ECO:0000256" key="1">
    <source>
        <dbReference type="SAM" id="Phobius"/>
    </source>
</evidence>
<gene>
    <name evidence="2" type="ORF">BJL86_2194</name>
</gene>
<dbReference type="STRING" id="499555.BJL86_2194"/>
<sequence>MSKKVDRFEHDPALVSKVRELWWTVIFLLVISAAAAVLPIVF</sequence>
<dbReference type="RefSeq" id="WP_257787266.1">
    <property type="nucleotide sequence ID" value="NZ_CP015961.1"/>
</dbReference>
<organism evidence="2 3">
    <name type="scientific">Dietzia timorensis</name>
    <dbReference type="NCBI Taxonomy" id="499555"/>
    <lineage>
        <taxon>Bacteria</taxon>
        <taxon>Bacillati</taxon>
        <taxon>Actinomycetota</taxon>
        <taxon>Actinomycetes</taxon>
        <taxon>Mycobacteriales</taxon>
        <taxon>Dietziaceae</taxon>
        <taxon>Dietzia</taxon>
    </lineage>
</organism>
<dbReference type="EMBL" id="CP015961">
    <property type="protein sequence ID" value="ANI92959.1"/>
    <property type="molecule type" value="Genomic_DNA"/>
</dbReference>
<feature type="transmembrane region" description="Helical" evidence="1">
    <location>
        <begin position="21"/>
        <end position="41"/>
    </location>
</feature>
<dbReference type="AlphaFoldDB" id="A0A173LMV5"/>
<keyword evidence="1" id="KW-1133">Transmembrane helix</keyword>
<protein>
    <submittedName>
        <fullName evidence="2">Uncharacterized protein</fullName>
    </submittedName>
</protein>